<dbReference type="GO" id="GO:0016758">
    <property type="term" value="F:hexosyltransferase activity"/>
    <property type="evidence" value="ECO:0007669"/>
    <property type="project" value="UniProtKB-ARBA"/>
</dbReference>
<dbReference type="Pfam" id="PF00535">
    <property type="entry name" value="Glycos_transf_2"/>
    <property type="match status" value="1"/>
</dbReference>
<keyword evidence="4" id="KW-1185">Reference proteome</keyword>
<dbReference type="SUPFAM" id="SSF53448">
    <property type="entry name" value="Nucleotide-diphospho-sugar transferases"/>
    <property type="match status" value="1"/>
</dbReference>
<evidence type="ECO:0000313" key="3">
    <source>
        <dbReference type="EMBL" id="PSL40804.1"/>
    </source>
</evidence>
<proteinExistence type="inferred from homology"/>
<protein>
    <submittedName>
        <fullName evidence="3">Glycosyl transferase family 2</fullName>
    </submittedName>
</protein>
<dbReference type="PANTHER" id="PTHR22916:SF3">
    <property type="entry name" value="UDP-GLCNAC:BETAGAL BETA-1,3-N-ACETYLGLUCOSAMINYLTRANSFERASE-LIKE PROTEIN 1"/>
    <property type="match status" value="1"/>
</dbReference>
<dbReference type="InterPro" id="IPR029044">
    <property type="entry name" value="Nucleotide-diphossugar_trans"/>
</dbReference>
<name>A0A2P8H3K5_9BACL</name>
<dbReference type="OrthoDB" id="396512at2"/>
<evidence type="ECO:0000256" key="1">
    <source>
        <dbReference type="ARBA" id="ARBA00006739"/>
    </source>
</evidence>
<dbReference type="EMBL" id="PYAT01000004">
    <property type="protein sequence ID" value="PSL40804.1"/>
    <property type="molecule type" value="Genomic_DNA"/>
</dbReference>
<dbReference type="AlphaFoldDB" id="A0A2P8H3K5"/>
<organism evidence="3 4">
    <name type="scientific">Planomicrobium soli</name>
    <dbReference type="NCBI Taxonomy" id="1176648"/>
    <lineage>
        <taxon>Bacteria</taxon>
        <taxon>Bacillati</taxon>
        <taxon>Bacillota</taxon>
        <taxon>Bacilli</taxon>
        <taxon>Bacillales</taxon>
        <taxon>Caryophanaceae</taxon>
        <taxon>Planomicrobium</taxon>
    </lineage>
</organism>
<reference evidence="3 4" key="1">
    <citation type="submission" date="2018-03" db="EMBL/GenBank/DDBJ databases">
        <title>Genomic Encyclopedia of Type Strains, Phase III (KMG-III): the genomes of soil and plant-associated and newly described type strains.</title>
        <authorList>
            <person name="Whitman W."/>
        </authorList>
    </citation>
    <scope>NUCLEOTIDE SEQUENCE [LARGE SCALE GENOMIC DNA]</scope>
    <source>
        <strain evidence="3 4">CGMCC 1.12259</strain>
    </source>
</reference>
<evidence type="ECO:0000313" key="4">
    <source>
        <dbReference type="Proteomes" id="UP000242682"/>
    </source>
</evidence>
<sequence>MFGFGKRKFNEEKDVRYNSDGYFVKNSGVTPSNSKVTVITPVYNAAPFLANTIESVINQSLQFDSIEYILVDDRSTDSSREILWDYAKQYQNIVIVFLKENSGSPSKPRNLGIELASSDYITFLDADDRLEPEGLEALYSILKETGDDYAVGKTMKETSKEQKIIGEHQSVKERRSVSPYEVPNMFQHLAPNARMMRRQLLTDHNIRFPEMKFAEDKQFFIDVLTHCKTVSTTRQVVSYLNRLDENSESLTKQTDIFEKMDSNIKVIEYVKQKNLPVEEEKVVMNRLIEFDSVTRLFERQHFLKSKNKKGYYEKFQQVLDIAHGLRYDFTDNFFYPINKVICQLFIQKDYTGLEALVRWNRTEKYKQYIIKDNMPYMIVPIFHGEFRHIRVPMIALFRNGIFEGDIYKLEAQVFGDYTDSVSELVFRSRKNVNEEYTFTFHLDNGGNTNAIIDTKQLNSLPTGSYEMFIRYNGYRKLSILKQEQVVFENRLFNFYSTINSNLGFKISNLP</sequence>
<gene>
    <name evidence="3" type="ORF">B0H99_104266</name>
</gene>
<comment type="similarity">
    <text evidence="1">Belongs to the glycosyltransferase 2 family.</text>
</comment>
<keyword evidence="3" id="KW-0808">Transferase</keyword>
<dbReference type="Proteomes" id="UP000242682">
    <property type="component" value="Unassembled WGS sequence"/>
</dbReference>
<dbReference type="PANTHER" id="PTHR22916">
    <property type="entry name" value="GLYCOSYLTRANSFERASE"/>
    <property type="match status" value="1"/>
</dbReference>
<feature type="domain" description="Glycosyltransferase 2-like" evidence="2">
    <location>
        <begin position="37"/>
        <end position="177"/>
    </location>
</feature>
<dbReference type="Gene3D" id="3.90.550.10">
    <property type="entry name" value="Spore Coat Polysaccharide Biosynthesis Protein SpsA, Chain A"/>
    <property type="match status" value="1"/>
</dbReference>
<dbReference type="InterPro" id="IPR001173">
    <property type="entry name" value="Glyco_trans_2-like"/>
</dbReference>
<evidence type="ECO:0000259" key="2">
    <source>
        <dbReference type="Pfam" id="PF00535"/>
    </source>
</evidence>
<dbReference type="RefSeq" id="WP_106533009.1">
    <property type="nucleotide sequence ID" value="NZ_PYAT01000004.1"/>
</dbReference>
<accession>A0A2P8H3K5</accession>
<dbReference type="CDD" id="cd00761">
    <property type="entry name" value="Glyco_tranf_GTA_type"/>
    <property type="match status" value="1"/>
</dbReference>
<comment type="caution">
    <text evidence="3">The sequence shown here is derived from an EMBL/GenBank/DDBJ whole genome shotgun (WGS) entry which is preliminary data.</text>
</comment>